<dbReference type="HOGENOM" id="CLU_409508_0_0_1"/>
<feature type="signal peptide" evidence="1">
    <location>
        <begin position="1"/>
        <end position="22"/>
    </location>
</feature>
<reference evidence="3" key="1">
    <citation type="submission" date="2011-05" db="EMBL/GenBank/DDBJ databases">
        <title>The genome sequence of Vittaforma corneae strain ATCC 50505.</title>
        <authorList>
            <consortium name="The Broad Institute Genome Sequencing Platform"/>
            <person name="Cuomo C."/>
            <person name="Didier E."/>
            <person name="Bowers L."/>
            <person name="Young S.K."/>
            <person name="Zeng Q."/>
            <person name="Gargeya S."/>
            <person name="Fitzgerald M."/>
            <person name="Haas B."/>
            <person name="Abouelleil A."/>
            <person name="Alvarado L."/>
            <person name="Arachchi H.M."/>
            <person name="Berlin A."/>
            <person name="Chapman S.B."/>
            <person name="Gearin G."/>
            <person name="Goldberg J."/>
            <person name="Griggs A."/>
            <person name="Gujja S."/>
            <person name="Hansen M."/>
            <person name="Heiman D."/>
            <person name="Howarth C."/>
            <person name="Larimer J."/>
            <person name="Lui A."/>
            <person name="MacDonald P.J.P."/>
            <person name="McCowen C."/>
            <person name="Montmayeur A."/>
            <person name="Murphy C."/>
            <person name="Neiman D."/>
            <person name="Pearson M."/>
            <person name="Priest M."/>
            <person name="Roberts A."/>
            <person name="Saif S."/>
            <person name="Shea T."/>
            <person name="Sisk P."/>
            <person name="Stolte C."/>
            <person name="Sykes S."/>
            <person name="Wortman J."/>
            <person name="Nusbaum C."/>
            <person name="Birren B."/>
        </authorList>
    </citation>
    <scope>NUCLEOTIDE SEQUENCE [LARGE SCALE GENOMIC DNA]</scope>
    <source>
        <strain evidence="3">ATCC 50505</strain>
    </source>
</reference>
<name>L2GMW2_VITCO</name>
<evidence type="ECO:0008006" key="4">
    <source>
        <dbReference type="Google" id="ProtNLM"/>
    </source>
</evidence>
<dbReference type="Proteomes" id="UP000011082">
    <property type="component" value="Unassembled WGS sequence"/>
</dbReference>
<proteinExistence type="predicted"/>
<evidence type="ECO:0000256" key="1">
    <source>
        <dbReference type="SAM" id="SignalP"/>
    </source>
</evidence>
<keyword evidence="1" id="KW-0732">Signal</keyword>
<accession>L2GMW2</accession>
<protein>
    <recommendedName>
        <fullName evidence="4">F-box domain-containing protein</fullName>
    </recommendedName>
</protein>
<dbReference type="EMBL" id="JH370138">
    <property type="protein sequence ID" value="ELA41845.1"/>
    <property type="molecule type" value="Genomic_DNA"/>
</dbReference>
<evidence type="ECO:0000313" key="2">
    <source>
        <dbReference type="EMBL" id="ELA41845.1"/>
    </source>
</evidence>
<dbReference type="SUPFAM" id="SSF52058">
    <property type="entry name" value="L domain-like"/>
    <property type="match status" value="1"/>
</dbReference>
<sequence length="695" mass="79346">MNIARTRGIYKLICSLIVFVEATLHSLNDACPGSEQSIQIPNLAGDEGISHVAIGNSDTEEPARQNTGFPKLPDSIVSEITSIPLFNGIRYSDVFKQIRQIRDVSQFAADIMKLKDILLRLDDQQFFDFCMQQSYFPSSIFWLKRFFEKLGIYNSTTFSILRNQLAKFDSNRKEVANSFRLSRIAHESLYKTDKLFALHEKIAQKAIQYFQRTIIEFDNFDAIGDSFSQQINYAEFLTSHETDGRGIMMLRFFKFIVILQQLSIKCSASKKEYIIANSEIIFIKLTDCILGMLKRRAGFMQNIRCLKLDSLTGCIELEFPNPQKLVCINISSENVFDLRGHNLDWILEHRNIKILEIRSRWLLFDTEGFKRLNQMKWLRQMTIVLGRIFNTSVPTSTRGFIKADNYNQPKLIDLCKMEKLQYFGMDSFVLESLSFKRMPELRQFLLKDCSLNSVNLQEMPMLLEVSLSSCVSNLLTLQDTHDLRDLSLVNSSFGSISLKHISKVQNISIKQSLFTTLNILQVLDPVNLPSISSLSENPASNHSTRIETILLDECTFGSINLQGVQSIDHLIVSDCNFSNASSVWGSLAAVKSLKQLVINGHTGLVKLPYEISEINDLELLYLDLTGLDSINVGKYASCTDDVGLNESFRFPKTLRYCSIWVKDEVVGSIPRIWFEKCDWPQLKLLINGCVVTDNY</sequence>
<dbReference type="Gene3D" id="3.80.10.10">
    <property type="entry name" value="Ribonuclease Inhibitor"/>
    <property type="match status" value="1"/>
</dbReference>
<feature type="chain" id="PRO_5003960010" description="F-box domain-containing protein" evidence="1">
    <location>
        <begin position="23"/>
        <end position="695"/>
    </location>
</feature>
<gene>
    <name evidence="2" type="ORF">VICG_01197</name>
</gene>
<keyword evidence="3" id="KW-1185">Reference proteome</keyword>
<organism evidence="2 3">
    <name type="scientific">Vittaforma corneae (strain ATCC 50505)</name>
    <name type="common">Microsporidian parasite</name>
    <name type="synonym">Nosema corneum</name>
    <dbReference type="NCBI Taxonomy" id="993615"/>
    <lineage>
        <taxon>Eukaryota</taxon>
        <taxon>Fungi</taxon>
        <taxon>Fungi incertae sedis</taxon>
        <taxon>Microsporidia</taxon>
        <taxon>Nosematidae</taxon>
        <taxon>Vittaforma</taxon>
    </lineage>
</organism>
<dbReference type="GeneID" id="19881908"/>
<evidence type="ECO:0000313" key="3">
    <source>
        <dbReference type="Proteomes" id="UP000011082"/>
    </source>
</evidence>
<dbReference type="VEuPathDB" id="MicrosporidiaDB:VICG_01197"/>
<dbReference type="AlphaFoldDB" id="L2GMW2"/>
<dbReference type="InParanoid" id="L2GMW2"/>
<dbReference type="RefSeq" id="XP_007604643.1">
    <property type="nucleotide sequence ID" value="XM_007604581.1"/>
</dbReference>
<dbReference type="InterPro" id="IPR032675">
    <property type="entry name" value="LRR_dom_sf"/>
</dbReference>